<sequence length="395" mass="44853">MTSTQQRLNEYCTARLPQVKFESNITAKEVRENWTEPLLVHSVASGRLCQDLKFFVEGWRYTINDAAGQFLLSTYHHMVVLLAPTFEAFRNGLREHLEVQASDRYLKGILPSIGDLLALAGKRLSDLHKSWEYAVRDLELKTESYDNLLGRAVPTASPRALLIRVLVNQESILDEIAMGADTALADIGKYLNLPAAPEFSGEKFRLKRVIADGIPKTIFICNHVTNGNRVLYVGSNQADWGGLSEIGKIRRADRDYRLEPYIPLVKKAYDALREAEKNIILPDSMANLTSNARTYEIRMRAISEMSDAPHPDFLGRKTEIGQAFDKLMRPRQCCYFCQGMVGYKVPTKFESAGDREYLLRQEWHLRGDYAHSCAEIDASYQCGTNWAENGKDIKY</sequence>
<dbReference type="AlphaFoldDB" id="A0A9P8I2U8"/>
<dbReference type="OrthoDB" id="5415205at2759"/>
<keyword evidence="2" id="KW-1185">Reference proteome</keyword>
<name>A0A9P8I2U8_9PEZI</name>
<comment type="caution">
    <text evidence="1">The sequence shown here is derived from an EMBL/GenBank/DDBJ whole genome shotgun (WGS) entry which is preliminary data.</text>
</comment>
<evidence type="ECO:0000313" key="2">
    <source>
        <dbReference type="Proteomes" id="UP000698800"/>
    </source>
</evidence>
<gene>
    <name evidence="1" type="ORF">FGG08_006739</name>
</gene>
<proteinExistence type="predicted"/>
<dbReference type="Proteomes" id="UP000698800">
    <property type="component" value="Unassembled WGS sequence"/>
</dbReference>
<reference evidence="1" key="1">
    <citation type="submission" date="2021-03" db="EMBL/GenBank/DDBJ databases">
        <title>Comparative genomics and phylogenomic investigation of the class Geoglossomycetes provide insights into ecological specialization and systematics.</title>
        <authorList>
            <person name="Melie T."/>
            <person name="Pirro S."/>
            <person name="Miller A.N."/>
            <person name="Quandt A."/>
        </authorList>
    </citation>
    <scope>NUCLEOTIDE SEQUENCE</scope>
    <source>
        <strain evidence="1">GBOQ0MN5Z8</strain>
    </source>
</reference>
<evidence type="ECO:0000313" key="1">
    <source>
        <dbReference type="EMBL" id="KAH0536389.1"/>
    </source>
</evidence>
<accession>A0A9P8I2U8</accession>
<dbReference type="EMBL" id="JAGHQL010000209">
    <property type="protein sequence ID" value="KAH0536389.1"/>
    <property type="molecule type" value="Genomic_DNA"/>
</dbReference>
<organism evidence="1 2">
    <name type="scientific">Glutinoglossum americanum</name>
    <dbReference type="NCBI Taxonomy" id="1670608"/>
    <lineage>
        <taxon>Eukaryota</taxon>
        <taxon>Fungi</taxon>
        <taxon>Dikarya</taxon>
        <taxon>Ascomycota</taxon>
        <taxon>Pezizomycotina</taxon>
        <taxon>Geoglossomycetes</taxon>
        <taxon>Geoglossales</taxon>
        <taxon>Geoglossaceae</taxon>
        <taxon>Glutinoglossum</taxon>
    </lineage>
</organism>
<protein>
    <submittedName>
        <fullName evidence="1">Uncharacterized protein</fullName>
    </submittedName>
</protein>